<proteinExistence type="predicted"/>
<dbReference type="SUPFAM" id="SSF56112">
    <property type="entry name" value="Protein kinase-like (PK-like)"/>
    <property type="match status" value="1"/>
</dbReference>
<dbReference type="Gene3D" id="3.90.1200.10">
    <property type="match status" value="1"/>
</dbReference>
<dbReference type="EMBL" id="JACRYL010000012">
    <property type="protein sequence ID" value="MBC6111634.1"/>
    <property type="molecule type" value="Genomic_DNA"/>
</dbReference>
<feature type="domain" description="Aminoglycoside phosphotransferase" evidence="1">
    <location>
        <begin position="22"/>
        <end position="252"/>
    </location>
</feature>
<evidence type="ECO:0000313" key="2">
    <source>
        <dbReference type="EMBL" id="MBC6111634.1"/>
    </source>
</evidence>
<dbReference type="PANTHER" id="PTHR21064">
    <property type="entry name" value="AMINOGLYCOSIDE PHOSPHOTRANSFERASE DOMAIN-CONTAINING PROTEIN-RELATED"/>
    <property type="match status" value="1"/>
</dbReference>
<accession>A0ABR7KU45</accession>
<keyword evidence="3" id="KW-1185">Reference proteome</keyword>
<protein>
    <submittedName>
        <fullName evidence="2">Aminoglycoside phosphotransferase family protein</fullName>
    </submittedName>
</protein>
<gene>
    <name evidence="2" type="ORF">H7U22_14515</name>
</gene>
<dbReference type="InterPro" id="IPR050249">
    <property type="entry name" value="Pseudomonas-type_ThrB"/>
</dbReference>
<dbReference type="RefSeq" id="WP_187072081.1">
    <property type="nucleotide sequence ID" value="NZ_JACRYL010000012.1"/>
</dbReference>
<dbReference type="InterPro" id="IPR002575">
    <property type="entry name" value="Aminoglycoside_PTrfase"/>
</dbReference>
<dbReference type="Pfam" id="PF01636">
    <property type="entry name" value="APH"/>
    <property type="match status" value="1"/>
</dbReference>
<organism evidence="2 3">
    <name type="scientific">Pedobacter fastidiosus</name>
    <dbReference type="NCBI Taxonomy" id="2765361"/>
    <lineage>
        <taxon>Bacteria</taxon>
        <taxon>Pseudomonadati</taxon>
        <taxon>Bacteroidota</taxon>
        <taxon>Sphingobacteriia</taxon>
        <taxon>Sphingobacteriales</taxon>
        <taxon>Sphingobacteriaceae</taxon>
        <taxon>Pedobacter</taxon>
    </lineage>
</organism>
<name>A0ABR7KU45_9SPHI</name>
<evidence type="ECO:0000259" key="1">
    <source>
        <dbReference type="Pfam" id="PF01636"/>
    </source>
</evidence>
<evidence type="ECO:0000313" key="3">
    <source>
        <dbReference type="Proteomes" id="UP000652755"/>
    </source>
</evidence>
<sequence>MELILAPEILKTYGYTKENVIVKQIGSGLINRTYLLSPLSEDKQYILQHINTTVFESPEAIANNLKAIADYLSKNYPSYNFIKPILTLNGEEMALVNGEYWRMLPFVKDTISLDVLSNPKQAYEAAKQFGKLTRLLNYFDASTLKQTIVGFHDLNLRYEQFVLALNQTTKQLKGLAKIEIDFAKDHKYVLDYYNSFKQGKDFPDRVMHHDTKISNVLLDESTYEGICVIDLDTIMPGKFISDLGDMMRTYLCPFSENETDLGKIKIRLDYFEATIKGYLSEMKTILTNTEKELILFSGKYIIYMQALRFLTDFLNGNIYYPANYFTQNLDRAKNQFKLLHELSLNEKELQDIIKENLA</sequence>
<dbReference type="InterPro" id="IPR011009">
    <property type="entry name" value="Kinase-like_dom_sf"/>
</dbReference>
<dbReference type="PANTHER" id="PTHR21064:SF5">
    <property type="entry name" value="SLR1880 PROTEIN"/>
    <property type="match status" value="1"/>
</dbReference>
<comment type="caution">
    <text evidence="2">The sequence shown here is derived from an EMBL/GenBank/DDBJ whole genome shotgun (WGS) entry which is preliminary data.</text>
</comment>
<dbReference type="Proteomes" id="UP000652755">
    <property type="component" value="Unassembled WGS sequence"/>
</dbReference>
<reference evidence="2 3" key="1">
    <citation type="submission" date="2020-08" db="EMBL/GenBank/DDBJ databases">
        <authorList>
            <person name="Sun Q."/>
            <person name="Inoue M."/>
        </authorList>
    </citation>
    <scope>NUCLEOTIDE SEQUENCE [LARGE SCALE GENOMIC DNA]</scope>
    <source>
        <strain evidence="2 3">CCM 8938</strain>
    </source>
</reference>